<dbReference type="InterPro" id="IPR003593">
    <property type="entry name" value="AAA+_ATPase"/>
</dbReference>
<dbReference type="Gene3D" id="3.40.50.2300">
    <property type="match status" value="1"/>
</dbReference>
<dbReference type="PANTHER" id="PTHR32071:SF121">
    <property type="entry name" value="SIGMA L-DEPENDENT TRANSCRIPTIONAL REGULATOR YQIR-RELATED"/>
    <property type="match status" value="1"/>
</dbReference>
<dbReference type="Proteomes" id="UP000257127">
    <property type="component" value="Unassembled WGS sequence"/>
</dbReference>
<dbReference type="SUPFAM" id="SSF52540">
    <property type="entry name" value="P-loop containing nucleoside triphosphate hydrolases"/>
    <property type="match status" value="1"/>
</dbReference>
<dbReference type="Pfam" id="PF25601">
    <property type="entry name" value="AAA_lid_14"/>
    <property type="match status" value="1"/>
</dbReference>
<evidence type="ECO:0000256" key="2">
    <source>
        <dbReference type="ARBA" id="ARBA00022840"/>
    </source>
</evidence>
<dbReference type="InterPro" id="IPR025944">
    <property type="entry name" value="Sigma_54_int_dom_CS"/>
</dbReference>
<dbReference type="FunFam" id="3.40.50.300:FF:000006">
    <property type="entry name" value="DNA-binding transcriptional regulator NtrC"/>
    <property type="match status" value="1"/>
</dbReference>
<dbReference type="InterPro" id="IPR058031">
    <property type="entry name" value="AAA_lid_NorR"/>
</dbReference>
<dbReference type="InterPro" id="IPR002078">
    <property type="entry name" value="Sigma_54_int"/>
</dbReference>
<keyword evidence="2" id="KW-0067">ATP-binding</keyword>
<dbReference type="SMART" id="SM00448">
    <property type="entry name" value="REC"/>
    <property type="match status" value="1"/>
</dbReference>
<protein>
    <submittedName>
        <fullName evidence="9">Sigma-54-dependent Fis family transcriptional regulator</fullName>
    </submittedName>
</protein>
<dbReference type="InterPro" id="IPR027417">
    <property type="entry name" value="P-loop_NTPase"/>
</dbReference>
<evidence type="ECO:0000256" key="3">
    <source>
        <dbReference type="ARBA" id="ARBA00023015"/>
    </source>
</evidence>
<evidence type="ECO:0000259" key="8">
    <source>
        <dbReference type="PROSITE" id="PS50110"/>
    </source>
</evidence>
<evidence type="ECO:0000256" key="6">
    <source>
        <dbReference type="PROSITE-ProRule" id="PRU00169"/>
    </source>
</evidence>
<dbReference type="InterPro" id="IPR009057">
    <property type="entry name" value="Homeodomain-like_sf"/>
</dbReference>
<dbReference type="InterPro" id="IPR011006">
    <property type="entry name" value="CheY-like_superfamily"/>
</dbReference>
<evidence type="ECO:0000256" key="5">
    <source>
        <dbReference type="ARBA" id="ARBA00023163"/>
    </source>
</evidence>
<evidence type="ECO:0000256" key="1">
    <source>
        <dbReference type="ARBA" id="ARBA00022741"/>
    </source>
</evidence>
<dbReference type="EMBL" id="QURB01000002">
    <property type="protein sequence ID" value="RFC55048.1"/>
    <property type="molecule type" value="Genomic_DNA"/>
</dbReference>
<dbReference type="Gene3D" id="3.40.50.300">
    <property type="entry name" value="P-loop containing nucleotide triphosphate hydrolases"/>
    <property type="match status" value="1"/>
</dbReference>
<proteinExistence type="predicted"/>
<dbReference type="Pfam" id="PF00158">
    <property type="entry name" value="Sigma54_activat"/>
    <property type="match status" value="1"/>
</dbReference>
<gene>
    <name evidence="9" type="ORF">DXU93_04300</name>
</gene>
<dbReference type="CDD" id="cd00156">
    <property type="entry name" value="REC"/>
    <property type="match status" value="1"/>
</dbReference>
<dbReference type="GO" id="GO:0006355">
    <property type="term" value="P:regulation of DNA-templated transcription"/>
    <property type="evidence" value="ECO:0007669"/>
    <property type="project" value="InterPro"/>
</dbReference>
<dbReference type="AlphaFoldDB" id="A0A3E1EZR8"/>
<dbReference type="Gene3D" id="1.10.8.60">
    <property type="match status" value="1"/>
</dbReference>
<dbReference type="CDD" id="cd00009">
    <property type="entry name" value="AAA"/>
    <property type="match status" value="1"/>
</dbReference>
<dbReference type="SMART" id="SM00382">
    <property type="entry name" value="AAA"/>
    <property type="match status" value="1"/>
</dbReference>
<keyword evidence="10" id="KW-1185">Reference proteome</keyword>
<reference evidence="9 10" key="1">
    <citation type="submission" date="2018-08" db="EMBL/GenBank/DDBJ databases">
        <title>The draft genome squence of Brumimicrobium sp. N62.</title>
        <authorList>
            <person name="Du Z.-J."/>
            <person name="Luo H.-R."/>
        </authorList>
    </citation>
    <scope>NUCLEOTIDE SEQUENCE [LARGE SCALE GENOMIC DNA]</scope>
    <source>
        <strain evidence="9 10">N62</strain>
    </source>
</reference>
<dbReference type="SUPFAM" id="SSF52172">
    <property type="entry name" value="CheY-like"/>
    <property type="match status" value="1"/>
</dbReference>
<feature type="modified residue" description="4-aspartylphosphate" evidence="6">
    <location>
        <position position="55"/>
    </location>
</feature>
<dbReference type="InterPro" id="IPR025943">
    <property type="entry name" value="Sigma_54_int_dom_ATP-bd_2"/>
</dbReference>
<sequence>MKQNFKIYIVEDDPWYGQILQHHLSMNPDYDLELYTSGKDLIRNLYKKPDLICMDFGLPDISGNKLIKEINAFNNNIPVIVISAQEEISVAVELLKAGAKDYIIKNDNTKEILWKSIINIRENLNLRQEVEELKEQLGQKYSFENTIIGQSDAIKKTFKLLQKAINSNINVSISGETGTGKEVYAKAIHFNSNRKKKPFVAVNMGAIPKELAESELFGHEKGAFTGATGTKIGKFEQAQGGTLFLDEIGEMDLTLQSKLLRVLQEREVVRVGGNKPIKVDIRLISATHRNLPEEVKEGNFREDLFFRTVGLPIELPPLRKRDQDIIILAKYFIDEYVSINKVKPIKLSSEAKTKLQKYEWPGNVRELKAALDLACVMADENIIEEKDLTFYEVTNSSPYSDKEKTLKAYEVEIISHYLEKYDDNVLVVAEKLDIGKSKIYNLIKSGEINRK</sequence>
<dbReference type="PROSITE" id="PS00688">
    <property type="entry name" value="SIGMA54_INTERACT_3"/>
    <property type="match status" value="1"/>
</dbReference>
<dbReference type="PANTHER" id="PTHR32071">
    <property type="entry name" value="TRANSCRIPTIONAL REGULATORY PROTEIN"/>
    <property type="match status" value="1"/>
</dbReference>
<keyword evidence="3" id="KW-0805">Transcription regulation</keyword>
<dbReference type="GO" id="GO:0000160">
    <property type="term" value="P:phosphorelay signal transduction system"/>
    <property type="evidence" value="ECO:0007669"/>
    <property type="project" value="InterPro"/>
</dbReference>
<dbReference type="OrthoDB" id="5401077at2"/>
<dbReference type="PROSITE" id="PS00676">
    <property type="entry name" value="SIGMA54_INTERACT_2"/>
    <property type="match status" value="1"/>
</dbReference>
<dbReference type="RefSeq" id="WP_116880027.1">
    <property type="nucleotide sequence ID" value="NZ_QURB01000002.1"/>
</dbReference>
<keyword evidence="1" id="KW-0547">Nucleotide-binding</keyword>
<dbReference type="PROSITE" id="PS50110">
    <property type="entry name" value="RESPONSE_REGULATORY"/>
    <property type="match status" value="1"/>
</dbReference>
<evidence type="ECO:0000256" key="4">
    <source>
        <dbReference type="ARBA" id="ARBA00023125"/>
    </source>
</evidence>
<name>A0A3E1EZR8_9FLAO</name>
<feature type="domain" description="Sigma-54 factor interaction" evidence="7">
    <location>
        <begin position="147"/>
        <end position="376"/>
    </location>
</feature>
<dbReference type="GO" id="GO:0005524">
    <property type="term" value="F:ATP binding"/>
    <property type="evidence" value="ECO:0007669"/>
    <property type="project" value="UniProtKB-KW"/>
</dbReference>
<dbReference type="PROSITE" id="PS50045">
    <property type="entry name" value="SIGMA54_INTERACT_4"/>
    <property type="match status" value="1"/>
</dbReference>
<keyword evidence="5" id="KW-0804">Transcription</keyword>
<dbReference type="SUPFAM" id="SSF46689">
    <property type="entry name" value="Homeodomain-like"/>
    <property type="match status" value="1"/>
</dbReference>
<dbReference type="InterPro" id="IPR001789">
    <property type="entry name" value="Sig_transdc_resp-reg_receiver"/>
</dbReference>
<organism evidence="9 10">
    <name type="scientific">Brumimicrobium aurantiacum</name>
    <dbReference type="NCBI Taxonomy" id="1737063"/>
    <lineage>
        <taxon>Bacteria</taxon>
        <taxon>Pseudomonadati</taxon>
        <taxon>Bacteroidota</taxon>
        <taxon>Flavobacteriia</taxon>
        <taxon>Flavobacteriales</taxon>
        <taxon>Crocinitomicaceae</taxon>
        <taxon>Brumimicrobium</taxon>
    </lineage>
</organism>
<dbReference type="Pfam" id="PF00072">
    <property type="entry name" value="Response_reg"/>
    <property type="match status" value="1"/>
</dbReference>
<keyword evidence="4" id="KW-0238">DNA-binding</keyword>
<keyword evidence="6" id="KW-0597">Phosphoprotein</keyword>
<accession>A0A3E1EZR8</accession>
<evidence type="ECO:0000259" key="7">
    <source>
        <dbReference type="PROSITE" id="PS50045"/>
    </source>
</evidence>
<evidence type="ECO:0000313" key="9">
    <source>
        <dbReference type="EMBL" id="RFC55048.1"/>
    </source>
</evidence>
<dbReference type="GO" id="GO:0003677">
    <property type="term" value="F:DNA binding"/>
    <property type="evidence" value="ECO:0007669"/>
    <property type="project" value="UniProtKB-KW"/>
</dbReference>
<feature type="domain" description="Response regulatory" evidence="8">
    <location>
        <begin position="6"/>
        <end position="120"/>
    </location>
</feature>
<comment type="caution">
    <text evidence="9">The sequence shown here is derived from an EMBL/GenBank/DDBJ whole genome shotgun (WGS) entry which is preliminary data.</text>
</comment>
<evidence type="ECO:0000313" key="10">
    <source>
        <dbReference type="Proteomes" id="UP000257127"/>
    </source>
</evidence>